<protein>
    <submittedName>
        <fullName evidence="2">WGR domain-containing protein, predicted DNA-binding domain in MolR</fullName>
    </submittedName>
</protein>
<dbReference type="Pfam" id="PF05406">
    <property type="entry name" value="WGR"/>
    <property type="match status" value="1"/>
</dbReference>
<dbReference type="GO" id="GO:0003677">
    <property type="term" value="F:DNA binding"/>
    <property type="evidence" value="ECO:0007669"/>
    <property type="project" value="UniProtKB-KW"/>
</dbReference>
<dbReference type="InterPro" id="IPR008893">
    <property type="entry name" value="WGR_domain"/>
</dbReference>
<name>A0A521EG27_9RHOB</name>
<proteinExistence type="predicted"/>
<dbReference type="Proteomes" id="UP000319555">
    <property type="component" value="Unassembled WGS sequence"/>
</dbReference>
<dbReference type="InterPro" id="IPR049809">
    <property type="entry name" value="YehF/YfeS-like_WGR"/>
</dbReference>
<dbReference type="CDD" id="cd07996">
    <property type="entry name" value="WGR_MMR_like"/>
    <property type="match status" value="1"/>
</dbReference>
<evidence type="ECO:0000259" key="1">
    <source>
        <dbReference type="PROSITE" id="PS51977"/>
    </source>
</evidence>
<accession>A0A521EG27</accession>
<dbReference type="SUPFAM" id="SSF142921">
    <property type="entry name" value="WGR domain-like"/>
    <property type="match status" value="1"/>
</dbReference>
<dbReference type="PROSITE" id="PS51977">
    <property type="entry name" value="WGR"/>
    <property type="match status" value="1"/>
</dbReference>
<keyword evidence="3" id="KW-1185">Reference proteome</keyword>
<dbReference type="Gene3D" id="2.20.140.10">
    <property type="entry name" value="WGR domain"/>
    <property type="match status" value="1"/>
</dbReference>
<gene>
    <name evidence="2" type="ORF">SAMN06265380_11131</name>
</gene>
<reference evidence="2 3" key="1">
    <citation type="submission" date="2017-05" db="EMBL/GenBank/DDBJ databases">
        <authorList>
            <person name="Varghese N."/>
            <person name="Submissions S."/>
        </authorList>
    </citation>
    <scope>NUCLEOTIDE SEQUENCE [LARGE SCALE GENOMIC DNA]</scope>
    <source>
        <strain evidence="2 3">DSM 28009</strain>
    </source>
</reference>
<organism evidence="2 3">
    <name type="scientific">Ruegeria faecimaris</name>
    <dbReference type="NCBI Taxonomy" id="686389"/>
    <lineage>
        <taxon>Bacteria</taxon>
        <taxon>Pseudomonadati</taxon>
        <taxon>Pseudomonadota</taxon>
        <taxon>Alphaproteobacteria</taxon>
        <taxon>Rhodobacterales</taxon>
        <taxon>Roseobacteraceae</taxon>
        <taxon>Ruegeria</taxon>
    </lineage>
</organism>
<dbReference type="EMBL" id="FXTE01000011">
    <property type="protein sequence ID" value="SMO82873.1"/>
    <property type="molecule type" value="Genomic_DNA"/>
</dbReference>
<evidence type="ECO:0000313" key="2">
    <source>
        <dbReference type="EMBL" id="SMO82873.1"/>
    </source>
</evidence>
<dbReference type="AlphaFoldDB" id="A0A521EG27"/>
<sequence length="114" mass="12735">MSFSVQDQGPFPGIDFAMSLDRRAELTDNRVMELTATTPVHLIHVDPDVNMARFYGIELQPTLFGEVSVLRTWGRIGTNGQAMLVTYEDAAQASEALHNLEKQKLRRGYVPVGE</sequence>
<keyword evidence="2" id="KW-0238">DNA-binding</keyword>
<evidence type="ECO:0000313" key="3">
    <source>
        <dbReference type="Proteomes" id="UP000319555"/>
    </source>
</evidence>
<feature type="domain" description="WGR" evidence="1">
    <location>
        <begin position="28"/>
        <end position="114"/>
    </location>
</feature>
<dbReference type="SMART" id="SM00773">
    <property type="entry name" value="WGR"/>
    <property type="match status" value="1"/>
</dbReference>
<dbReference type="InterPro" id="IPR036930">
    <property type="entry name" value="WGR_dom_sf"/>
</dbReference>